<keyword evidence="3" id="KW-1185">Reference proteome</keyword>
<dbReference type="EMBL" id="MN988529">
    <property type="protein sequence ID" value="QIG73176.1"/>
    <property type="molecule type" value="Genomic_DNA"/>
</dbReference>
<keyword evidence="1" id="KW-0812">Transmembrane</keyword>
<sequence length="84" mass="9417">MFAALISMTGLNKLWPYVTVALIVMVILVAAYIQGRSSGAAGASAKQLNDWLNTQHREAKQRADIESMRTSAAREQLRKRWAKR</sequence>
<name>A0A7S5UY59_9CAUD</name>
<feature type="transmembrane region" description="Helical" evidence="1">
    <location>
        <begin position="14"/>
        <end position="33"/>
    </location>
</feature>
<gene>
    <name evidence="2" type="ORF">EVC01_012</name>
</gene>
<proteinExistence type="predicted"/>
<accession>A0A7S5UY59</accession>
<organism evidence="2 3">
    <name type="scientific">Rhizobium phage RHph_I38</name>
    <dbReference type="NCBI Taxonomy" id="2509734"/>
    <lineage>
        <taxon>Viruses</taxon>
        <taxon>Duplodnaviria</taxon>
        <taxon>Heunggongvirae</taxon>
        <taxon>Uroviricota</taxon>
        <taxon>Caudoviricetes</taxon>
        <taxon>Autographivirales</taxon>
        <taxon>Dunnvirinae</taxon>
        <taxon>Cuernavacavirus</taxon>
        <taxon>Cuernavacavirus RHphI38</taxon>
    </lineage>
</organism>
<dbReference type="Proteomes" id="UP000639704">
    <property type="component" value="Segment"/>
</dbReference>
<keyword evidence="1" id="KW-0472">Membrane</keyword>
<protein>
    <submittedName>
        <fullName evidence="2">Uncharacterized protein</fullName>
    </submittedName>
</protein>
<evidence type="ECO:0000313" key="2">
    <source>
        <dbReference type="EMBL" id="QIG73176.1"/>
    </source>
</evidence>
<reference evidence="2" key="1">
    <citation type="submission" date="2020-01" db="EMBL/GenBank/DDBJ databases">
        <title>Patterns of diversity and host range of bacteriophage communities associated with bean-nodulatin bacteria.</title>
        <authorList>
            <person name="Vann Cauwenberghe J."/>
            <person name="Santamaria R.I."/>
            <person name="Bustos P."/>
            <person name="Juarez S."/>
            <person name="Gonzalez V."/>
        </authorList>
    </citation>
    <scope>NUCLEOTIDE SEQUENCE</scope>
</reference>
<evidence type="ECO:0000256" key="1">
    <source>
        <dbReference type="SAM" id="Phobius"/>
    </source>
</evidence>
<evidence type="ECO:0000313" key="3">
    <source>
        <dbReference type="Proteomes" id="UP000639704"/>
    </source>
</evidence>
<keyword evidence="1" id="KW-1133">Transmembrane helix</keyword>